<evidence type="ECO:0000313" key="9">
    <source>
        <dbReference type="Proteomes" id="UP000184164"/>
    </source>
</evidence>
<keyword evidence="9" id="KW-1185">Reference proteome</keyword>
<feature type="domain" description="SusD-like N-terminal" evidence="7">
    <location>
        <begin position="103"/>
        <end position="233"/>
    </location>
</feature>
<comment type="subcellular location">
    <subcellularLocation>
        <location evidence="1">Cell outer membrane</location>
    </subcellularLocation>
</comment>
<evidence type="ECO:0000256" key="1">
    <source>
        <dbReference type="ARBA" id="ARBA00004442"/>
    </source>
</evidence>
<dbReference type="STRING" id="1484053.SAMN05444274_102480"/>
<dbReference type="SUPFAM" id="SSF48452">
    <property type="entry name" value="TPR-like"/>
    <property type="match status" value="1"/>
</dbReference>
<evidence type="ECO:0000256" key="5">
    <source>
        <dbReference type="ARBA" id="ARBA00023237"/>
    </source>
</evidence>
<accession>A0A1M4WKW2</accession>
<keyword evidence="5" id="KW-0998">Cell outer membrane</keyword>
<dbReference type="Proteomes" id="UP000184164">
    <property type="component" value="Unassembled WGS sequence"/>
</dbReference>
<dbReference type="GO" id="GO:0009279">
    <property type="term" value="C:cell outer membrane"/>
    <property type="evidence" value="ECO:0007669"/>
    <property type="project" value="UniProtKB-SubCell"/>
</dbReference>
<gene>
    <name evidence="8" type="ORF">SAMN05444274_102480</name>
</gene>
<dbReference type="Pfam" id="PF14322">
    <property type="entry name" value="SusD-like_3"/>
    <property type="match status" value="1"/>
</dbReference>
<keyword evidence="4" id="KW-0472">Membrane</keyword>
<comment type="similarity">
    <text evidence="2">Belongs to the SusD family.</text>
</comment>
<protein>
    <submittedName>
        <fullName evidence="8">Starch-binding associating with outer membrane</fullName>
    </submittedName>
</protein>
<reference evidence="8 9" key="1">
    <citation type="submission" date="2016-11" db="EMBL/GenBank/DDBJ databases">
        <authorList>
            <person name="Jaros S."/>
            <person name="Januszkiewicz K."/>
            <person name="Wedrychowicz H."/>
        </authorList>
    </citation>
    <scope>NUCLEOTIDE SEQUENCE [LARGE SCALE GENOMIC DNA]</scope>
    <source>
        <strain evidence="8 9">DSM 26910</strain>
    </source>
</reference>
<dbReference type="AlphaFoldDB" id="A0A1M4WKW2"/>
<proteinExistence type="inferred from homology"/>
<dbReference type="RefSeq" id="WP_083570601.1">
    <property type="nucleotide sequence ID" value="NZ_FQUM01000002.1"/>
</dbReference>
<name>A0A1M4WKW2_9BACT</name>
<dbReference type="CDD" id="cd08977">
    <property type="entry name" value="SusD"/>
    <property type="match status" value="1"/>
</dbReference>
<dbReference type="InterPro" id="IPR011990">
    <property type="entry name" value="TPR-like_helical_dom_sf"/>
</dbReference>
<dbReference type="Gene3D" id="1.25.40.390">
    <property type="match status" value="1"/>
</dbReference>
<evidence type="ECO:0000313" key="8">
    <source>
        <dbReference type="EMBL" id="SHE81951.1"/>
    </source>
</evidence>
<dbReference type="PROSITE" id="PS51257">
    <property type="entry name" value="PROKAR_LIPOPROTEIN"/>
    <property type="match status" value="1"/>
</dbReference>
<evidence type="ECO:0000256" key="3">
    <source>
        <dbReference type="ARBA" id="ARBA00022729"/>
    </source>
</evidence>
<dbReference type="InterPro" id="IPR033985">
    <property type="entry name" value="SusD-like_N"/>
</dbReference>
<evidence type="ECO:0000259" key="6">
    <source>
        <dbReference type="Pfam" id="PF07980"/>
    </source>
</evidence>
<dbReference type="InterPro" id="IPR012944">
    <property type="entry name" value="SusD_RagB_dom"/>
</dbReference>
<dbReference type="Pfam" id="PF07980">
    <property type="entry name" value="SusD_RagB"/>
    <property type="match status" value="1"/>
</dbReference>
<evidence type="ECO:0000256" key="4">
    <source>
        <dbReference type="ARBA" id="ARBA00023136"/>
    </source>
</evidence>
<evidence type="ECO:0000256" key="2">
    <source>
        <dbReference type="ARBA" id="ARBA00006275"/>
    </source>
</evidence>
<sequence>MKKIKYTKWIMMVVLLVVTTTACEDLLEEKPRSYYAAETFFQTVKQANMATLGIYDVLAELDTYGRTLSMIWCADTDIMQMRGTGLDNDRRKMCHYNADPSLGWVQNTWTMLWKGIDRANMVIQKIPEMDLYTEGTEDEIKMLQRYLGEAKFLRGLIYFDLVRIWGAVPLKTEPTKASDDMSVSRASYEELYNQIDKDLTDAAELLPWRSDVPEAGERASKGAALGTHARVCLARGGYYLDVYEKQRTRVSNYKDYYEKAAQLTKQVIESGEHALNPSYEQVFRNYCEFKVEPKESMFEIGMFNLEGGAANTGIIGSYNGPTAAADYIYGRANSFLNSTPLFKASFADEDLRKEVAVTDFQILADGTLKVYPKNNDHMWSPGKWRRNWHIQAAKNPNNTDLNWVYLRYADVLLMRAEAENEVNEGPNAAAYAAINEVRDRAGLEDLPSGLSKDEFFEALKQERVWELCFEGWRKDDLVRWNILGETLRQAQADLKEHRSNFPYVAGDLFDEDKDELWPIPLVDIDENPNLFQNPYF</sequence>
<evidence type="ECO:0000259" key="7">
    <source>
        <dbReference type="Pfam" id="PF14322"/>
    </source>
</evidence>
<keyword evidence="3" id="KW-0732">Signal</keyword>
<dbReference type="EMBL" id="FQUM01000002">
    <property type="protein sequence ID" value="SHE81951.1"/>
    <property type="molecule type" value="Genomic_DNA"/>
</dbReference>
<dbReference type="OrthoDB" id="727588at2"/>
<organism evidence="8 9">
    <name type="scientific">Mariniphaga anaerophila</name>
    <dbReference type="NCBI Taxonomy" id="1484053"/>
    <lineage>
        <taxon>Bacteria</taxon>
        <taxon>Pseudomonadati</taxon>
        <taxon>Bacteroidota</taxon>
        <taxon>Bacteroidia</taxon>
        <taxon>Marinilabiliales</taxon>
        <taxon>Prolixibacteraceae</taxon>
        <taxon>Mariniphaga</taxon>
    </lineage>
</organism>
<feature type="domain" description="RagB/SusD" evidence="6">
    <location>
        <begin position="368"/>
        <end position="535"/>
    </location>
</feature>